<dbReference type="PROSITE" id="PS50089">
    <property type="entry name" value="ZF_RING_2"/>
    <property type="match status" value="1"/>
</dbReference>
<keyword evidence="2" id="KW-0862">Zinc</keyword>
<dbReference type="InterPro" id="IPR013083">
    <property type="entry name" value="Znf_RING/FYVE/PHD"/>
</dbReference>
<evidence type="ECO:0000256" key="3">
    <source>
        <dbReference type="PROSITE-ProRule" id="PRU00175"/>
    </source>
</evidence>
<evidence type="ECO:0000256" key="1">
    <source>
        <dbReference type="ARBA" id="ARBA00022771"/>
    </source>
</evidence>
<evidence type="ECO:0000313" key="6">
    <source>
        <dbReference type="Proteomes" id="UP000580250"/>
    </source>
</evidence>
<keyword evidence="1 3" id="KW-0479">Metal-binding</keyword>
<dbReference type="Pfam" id="PF13639">
    <property type="entry name" value="zf-RING_2"/>
    <property type="match status" value="1"/>
</dbReference>
<keyword evidence="1 3" id="KW-0863">Zinc-finger</keyword>
<evidence type="ECO:0000259" key="4">
    <source>
        <dbReference type="PROSITE" id="PS50089"/>
    </source>
</evidence>
<comment type="caution">
    <text evidence="5">The sequence shown here is derived from an EMBL/GenBank/DDBJ whole genome shotgun (WGS) entry which is preliminary data.</text>
</comment>
<dbReference type="Proteomes" id="UP000580250">
    <property type="component" value="Unassembled WGS sequence"/>
</dbReference>
<dbReference type="AlphaFoldDB" id="A0A6V7Y479"/>
<dbReference type="OrthoDB" id="4752984at2759"/>
<name>A0A6V7Y479_MELEN</name>
<sequence length="141" mass="17045">MNEYIRTWFLAISEIKAFCESQVTIIHDIVRYNYWKKMREIIYNEAVKKEIKECPICFNGFNKLEDIQITNCGHFFHWDCIKEWFYWSNTTNHKYCPLRCPQKLQIFMHPAVAQLNDELKRSGIVNVGYEEKYKLVHRGVN</sequence>
<proteinExistence type="predicted"/>
<evidence type="ECO:0000256" key="2">
    <source>
        <dbReference type="ARBA" id="ARBA00022833"/>
    </source>
</evidence>
<dbReference type="CDD" id="cd16448">
    <property type="entry name" value="RING-H2"/>
    <property type="match status" value="1"/>
</dbReference>
<reference evidence="5 6" key="1">
    <citation type="submission" date="2020-08" db="EMBL/GenBank/DDBJ databases">
        <authorList>
            <person name="Koutsovoulos G."/>
            <person name="Danchin GJ E."/>
        </authorList>
    </citation>
    <scope>NUCLEOTIDE SEQUENCE [LARGE SCALE GENOMIC DNA]</scope>
</reference>
<organism evidence="5 6">
    <name type="scientific">Meloidogyne enterolobii</name>
    <name type="common">Root-knot nematode worm</name>
    <name type="synonym">Meloidogyne mayaguensis</name>
    <dbReference type="NCBI Taxonomy" id="390850"/>
    <lineage>
        <taxon>Eukaryota</taxon>
        <taxon>Metazoa</taxon>
        <taxon>Ecdysozoa</taxon>
        <taxon>Nematoda</taxon>
        <taxon>Chromadorea</taxon>
        <taxon>Rhabditida</taxon>
        <taxon>Tylenchina</taxon>
        <taxon>Tylenchomorpha</taxon>
        <taxon>Tylenchoidea</taxon>
        <taxon>Meloidogynidae</taxon>
        <taxon>Meloidogyninae</taxon>
        <taxon>Meloidogyne</taxon>
    </lineage>
</organism>
<gene>
    <name evidence="5" type="ORF">MENT_LOCUS60245</name>
</gene>
<protein>
    <recommendedName>
        <fullName evidence="4">RING-type domain-containing protein</fullName>
    </recommendedName>
</protein>
<dbReference type="Gene3D" id="3.30.40.10">
    <property type="entry name" value="Zinc/RING finger domain, C3HC4 (zinc finger)"/>
    <property type="match status" value="1"/>
</dbReference>
<accession>A0A6V7Y479</accession>
<dbReference type="GO" id="GO:0008270">
    <property type="term" value="F:zinc ion binding"/>
    <property type="evidence" value="ECO:0007669"/>
    <property type="project" value="UniProtKB-KW"/>
</dbReference>
<dbReference type="SUPFAM" id="SSF57850">
    <property type="entry name" value="RING/U-box"/>
    <property type="match status" value="1"/>
</dbReference>
<feature type="domain" description="RING-type" evidence="4">
    <location>
        <begin position="54"/>
        <end position="98"/>
    </location>
</feature>
<dbReference type="EMBL" id="CAJEWN010003065">
    <property type="protein sequence ID" value="CAD2206372.1"/>
    <property type="molecule type" value="Genomic_DNA"/>
</dbReference>
<dbReference type="SMART" id="SM00184">
    <property type="entry name" value="RING"/>
    <property type="match status" value="1"/>
</dbReference>
<dbReference type="InterPro" id="IPR001841">
    <property type="entry name" value="Znf_RING"/>
</dbReference>
<evidence type="ECO:0000313" key="5">
    <source>
        <dbReference type="EMBL" id="CAD2206372.1"/>
    </source>
</evidence>